<dbReference type="GO" id="GO:0006355">
    <property type="term" value="P:regulation of DNA-templated transcription"/>
    <property type="evidence" value="ECO:0007669"/>
    <property type="project" value="TreeGrafter"/>
</dbReference>
<sequence>MPELFLALPQQHRWSSKSKISLEELQDEPFVGLKTTCGLNYTIQQLFAKKQIRPNTVFEADELDTVAGLVSAGFGVALLPKTVGVQNHRLQWVKVDDPECKLPIGWCGKKTGRLRLYRTFSWISSAKSTPWLSGSNAASVHFILEMPPLIRLTLTVMMPMLL</sequence>
<protein>
    <submittedName>
        <fullName evidence="2">DNA-binding transcriptional LysR family regulator</fullName>
    </submittedName>
</protein>
<dbReference type="Pfam" id="PF03466">
    <property type="entry name" value="LysR_substrate"/>
    <property type="match status" value="1"/>
</dbReference>
<gene>
    <name evidence="2" type="ORF">FHS19_000219</name>
</gene>
<dbReference type="Gene3D" id="3.40.190.290">
    <property type="match status" value="1"/>
</dbReference>
<dbReference type="EMBL" id="JACHXJ010000001">
    <property type="protein sequence ID" value="MBB3125565.1"/>
    <property type="molecule type" value="Genomic_DNA"/>
</dbReference>
<reference evidence="2 3" key="1">
    <citation type="submission" date="2020-08" db="EMBL/GenBank/DDBJ databases">
        <title>Genomic Encyclopedia of Type Strains, Phase III (KMG-III): the genomes of soil and plant-associated and newly described type strains.</title>
        <authorList>
            <person name="Whitman W."/>
        </authorList>
    </citation>
    <scope>NUCLEOTIDE SEQUENCE [LARGE SCALE GENOMIC DNA]</scope>
    <source>
        <strain evidence="2 3">CECT 5831</strain>
    </source>
</reference>
<evidence type="ECO:0000313" key="3">
    <source>
        <dbReference type="Proteomes" id="UP000517523"/>
    </source>
</evidence>
<name>A0A839TFJ1_9BACL</name>
<dbReference type="PANTHER" id="PTHR30419">
    <property type="entry name" value="HTH-TYPE TRANSCRIPTIONAL REGULATOR YBHD"/>
    <property type="match status" value="1"/>
</dbReference>
<dbReference type="PANTHER" id="PTHR30419:SF28">
    <property type="entry name" value="HTH-TYPE TRANSCRIPTIONAL REGULATOR BSDA"/>
    <property type="match status" value="1"/>
</dbReference>
<dbReference type="GO" id="GO:0005829">
    <property type="term" value="C:cytosol"/>
    <property type="evidence" value="ECO:0007669"/>
    <property type="project" value="TreeGrafter"/>
</dbReference>
<accession>A0A839TFJ1</accession>
<dbReference type="AlphaFoldDB" id="A0A839TFJ1"/>
<keyword evidence="2" id="KW-0238">DNA-binding</keyword>
<evidence type="ECO:0000313" key="2">
    <source>
        <dbReference type="EMBL" id="MBB3125565.1"/>
    </source>
</evidence>
<dbReference type="Proteomes" id="UP000517523">
    <property type="component" value="Unassembled WGS sequence"/>
</dbReference>
<organism evidence="2 3">
    <name type="scientific">Paenibacillus rhizosphaerae</name>
    <dbReference type="NCBI Taxonomy" id="297318"/>
    <lineage>
        <taxon>Bacteria</taxon>
        <taxon>Bacillati</taxon>
        <taxon>Bacillota</taxon>
        <taxon>Bacilli</taxon>
        <taxon>Bacillales</taxon>
        <taxon>Paenibacillaceae</taxon>
        <taxon>Paenibacillus</taxon>
    </lineage>
</organism>
<proteinExistence type="predicted"/>
<dbReference type="SUPFAM" id="SSF53850">
    <property type="entry name" value="Periplasmic binding protein-like II"/>
    <property type="match status" value="1"/>
</dbReference>
<dbReference type="GO" id="GO:0003677">
    <property type="term" value="F:DNA binding"/>
    <property type="evidence" value="ECO:0007669"/>
    <property type="project" value="UniProtKB-KW"/>
</dbReference>
<comment type="caution">
    <text evidence="2">The sequence shown here is derived from an EMBL/GenBank/DDBJ whole genome shotgun (WGS) entry which is preliminary data.</text>
</comment>
<dbReference type="InterPro" id="IPR050950">
    <property type="entry name" value="HTH-type_LysR_regulators"/>
</dbReference>
<evidence type="ECO:0000259" key="1">
    <source>
        <dbReference type="Pfam" id="PF03466"/>
    </source>
</evidence>
<feature type="domain" description="LysR substrate-binding" evidence="1">
    <location>
        <begin position="3"/>
        <end position="106"/>
    </location>
</feature>
<dbReference type="InterPro" id="IPR005119">
    <property type="entry name" value="LysR_subst-bd"/>
</dbReference>